<dbReference type="EMBL" id="KN824305">
    <property type="protein sequence ID" value="KIM26583.1"/>
    <property type="molecule type" value="Genomic_DNA"/>
</dbReference>
<proteinExistence type="predicted"/>
<feature type="coiled-coil region" evidence="1">
    <location>
        <begin position="16"/>
        <end position="43"/>
    </location>
</feature>
<dbReference type="OrthoDB" id="2750047at2759"/>
<organism evidence="3 4">
    <name type="scientific">Serendipita vermifera MAFF 305830</name>
    <dbReference type="NCBI Taxonomy" id="933852"/>
    <lineage>
        <taxon>Eukaryota</taxon>
        <taxon>Fungi</taxon>
        <taxon>Dikarya</taxon>
        <taxon>Basidiomycota</taxon>
        <taxon>Agaricomycotina</taxon>
        <taxon>Agaricomycetes</taxon>
        <taxon>Sebacinales</taxon>
        <taxon>Serendipitaceae</taxon>
        <taxon>Serendipita</taxon>
    </lineage>
</organism>
<dbReference type="SUPFAM" id="SSF52047">
    <property type="entry name" value="RNI-like"/>
    <property type="match status" value="1"/>
</dbReference>
<dbReference type="SUPFAM" id="SSF81383">
    <property type="entry name" value="F-box domain"/>
    <property type="match status" value="1"/>
</dbReference>
<sequence>MWAPTDPNDISSPQDVILAKEAISKLEIALKAAEEALEEVEVDTLTREIETRRAWLAPIRRLPVEILSDIFLFCRDLDPFSPLTISKVNRMWRQVILSTLHAWSTIHVNAERPYQHVVKCMSTYIERSNPCFLHVFLPERYRCYDPYRSLEDLERLGLSQASRLQSLSISAVPLGTFSPATFPNLTRLFLGGIMEIDIPLSLFDSSRFPQLRILVLAGEVLVVAGPCASTNITFPRLQFLGINECEQDSSWITLVQQCSTTLQGLSVYYMDVGRVFPETTIYFPKLEYLMIWPYPDEPLHSRFIDAVTPSLRSYVEIDSGNPTRFTKRTNFKTVIYLRMRDIPSLEECPSLHTLQILFEWPSRSTCSLLVQQLEHHRDACPSLSHIEFYTPGDERCKLDPSELMSLKSWVEERIKEARPHVTVSFPTELAPLPGSLEDIICGFPMPYYAFWKYLASRTLEWMA</sequence>
<dbReference type="Gene3D" id="3.80.10.10">
    <property type="entry name" value="Ribonuclease Inhibitor"/>
    <property type="match status" value="1"/>
</dbReference>
<dbReference type="AlphaFoldDB" id="A0A0C2WJU4"/>
<dbReference type="InterPro" id="IPR036047">
    <property type="entry name" value="F-box-like_dom_sf"/>
</dbReference>
<accession>A0A0C2WJU4</accession>
<reference evidence="4" key="2">
    <citation type="submission" date="2015-01" db="EMBL/GenBank/DDBJ databases">
        <title>Evolutionary Origins and Diversification of the Mycorrhizal Mutualists.</title>
        <authorList>
            <consortium name="DOE Joint Genome Institute"/>
            <consortium name="Mycorrhizal Genomics Consortium"/>
            <person name="Kohler A."/>
            <person name="Kuo A."/>
            <person name="Nagy L.G."/>
            <person name="Floudas D."/>
            <person name="Copeland A."/>
            <person name="Barry K.W."/>
            <person name="Cichocki N."/>
            <person name="Veneault-Fourrey C."/>
            <person name="LaButti K."/>
            <person name="Lindquist E.A."/>
            <person name="Lipzen A."/>
            <person name="Lundell T."/>
            <person name="Morin E."/>
            <person name="Murat C."/>
            <person name="Riley R."/>
            <person name="Ohm R."/>
            <person name="Sun H."/>
            <person name="Tunlid A."/>
            <person name="Henrissat B."/>
            <person name="Grigoriev I.V."/>
            <person name="Hibbett D.S."/>
            <person name="Martin F."/>
        </authorList>
    </citation>
    <scope>NUCLEOTIDE SEQUENCE [LARGE SCALE GENOMIC DNA]</scope>
    <source>
        <strain evidence="4">MAFF 305830</strain>
    </source>
</reference>
<evidence type="ECO:0000256" key="1">
    <source>
        <dbReference type="SAM" id="Coils"/>
    </source>
</evidence>
<evidence type="ECO:0000313" key="4">
    <source>
        <dbReference type="Proteomes" id="UP000054097"/>
    </source>
</evidence>
<evidence type="ECO:0000313" key="3">
    <source>
        <dbReference type="EMBL" id="KIM26583.1"/>
    </source>
</evidence>
<dbReference type="HOGENOM" id="CLU_039336_0_0_1"/>
<reference evidence="3 4" key="1">
    <citation type="submission" date="2014-04" db="EMBL/GenBank/DDBJ databases">
        <authorList>
            <consortium name="DOE Joint Genome Institute"/>
            <person name="Kuo A."/>
            <person name="Zuccaro A."/>
            <person name="Kohler A."/>
            <person name="Nagy L.G."/>
            <person name="Floudas D."/>
            <person name="Copeland A."/>
            <person name="Barry K.W."/>
            <person name="Cichocki N."/>
            <person name="Veneault-Fourrey C."/>
            <person name="LaButti K."/>
            <person name="Lindquist E.A."/>
            <person name="Lipzen A."/>
            <person name="Lundell T."/>
            <person name="Morin E."/>
            <person name="Murat C."/>
            <person name="Sun H."/>
            <person name="Tunlid A."/>
            <person name="Henrissat B."/>
            <person name="Grigoriev I.V."/>
            <person name="Hibbett D.S."/>
            <person name="Martin F."/>
            <person name="Nordberg H.P."/>
            <person name="Cantor M.N."/>
            <person name="Hua S.X."/>
        </authorList>
    </citation>
    <scope>NUCLEOTIDE SEQUENCE [LARGE SCALE GENOMIC DNA]</scope>
    <source>
        <strain evidence="3 4">MAFF 305830</strain>
    </source>
</reference>
<keyword evidence="4" id="KW-1185">Reference proteome</keyword>
<dbReference type="PROSITE" id="PS50181">
    <property type="entry name" value="FBOX"/>
    <property type="match status" value="1"/>
</dbReference>
<dbReference type="Proteomes" id="UP000054097">
    <property type="component" value="Unassembled WGS sequence"/>
</dbReference>
<evidence type="ECO:0000259" key="2">
    <source>
        <dbReference type="PROSITE" id="PS50181"/>
    </source>
</evidence>
<dbReference type="InterPro" id="IPR032675">
    <property type="entry name" value="LRR_dom_sf"/>
</dbReference>
<protein>
    <recommendedName>
        <fullName evidence="2">F-box domain-containing protein</fullName>
    </recommendedName>
</protein>
<keyword evidence="1" id="KW-0175">Coiled coil</keyword>
<dbReference type="InterPro" id="IPR001810">
    <property type="entry name" value="F-box_dom"/>
</dbReference>
<name>A0A0C2WJU4_SERVB</name>
<gene>
    <name evidence="3" type="ORF">M408DRAFT_312592</name>
</gene>
<feature type="domain" description="F-box" evidence="2">
    <location>
        <begin position="56"/>
        <end position="106"/>
    </location>
</feature>